<dbReference type="Pfam" id="PF13379">
    <property type="entry name" value="NMT1_2"/>
    <property type="match status" value="1"/>
</dbReference>
<accession>A0A0P6VFH3</accession>
<comment type="caution">
    <text evidence="1">The sequence shown here is derived from an EMBL/GenBank/DDBJ whole genome shotgun (WGS) entry which is preliminary data.</text>
</comment>
<evidence type="ECO:0000313" key="2">
    <source>
        <dbReference type="Proteomes" id="UP000048984"/>
    </source>
</evidence>
<dbReference type="STRING" id="665126.ABB55_00120"/>
<dbReference type="RefSeq" id="WP_054356995.1">
    <property type="nucleotide sequence ID" value="NZ_JAPCYQ010000001.1"/>
</dbReference>
<dbReference type="Proteomes" id="UP000048984">
    <property type="component" value="Unassembled WGS sequence"/>
</dbReference>
<name>A0A0P6VFH3_9HYPH</name>
<dbReference type="Gene3D" id="3.40.190.10">
    <property type="entry name" value="Periplasmic binding protein-like II"/>
    <property type="match status" value="2"/>
</dbReference>
<dbReference type="AlphaFoldDB" id="A0A0P6VFH3"/>
<proteinExistence type="predicted"/>
<keyword evidence="2" id="KW-1185">Reference proteome</keyword>
<reference evidence="1 2" key="2">
    <citation type="submission" date="2015-10" db="EMBL/GenBank/DDBJ databases">
        <title>Draft Genome Sequence of Prosthecomicrobium hirschii ATCC 27832.</title>
        <authorList>
            <person name="Daniel J."/>
            <person name="Givan S.A."/>
            <person name="Brun Y.V."/>
            <person name="Brown P.J."/>
        </authorList>
    </citation>
    <scope>NUCLEOTIDE SEQUENCE [LARGE SCALE GENOMIC DNA]</scope>
    <source>
        <strain evidence="1 2">16</strain>
    </source>
</reference>
<dbReference type="PROSITE" id="PS51318">
    <property type="entry name" value="TAT"/>
    <property type="match status" value="1"/>
</dbReference>
<protein>
    <submittedName>
        <fullName evidence="1">ABC transporter substrate-binding protein</fullName>
    </submittedName>
</protein>
<sequence>MPTDLIPAPSRRHVLGLGAGLAAAATIGAPAIVRAQSSKIRIGFWPIAGGLPLYAGVEAGIFKKAGLDVEAVKFASAAQVVEALIAGRLEGSANGTASAAIGLGEITSPNLVRIICSNPSNKQYVLDEMLVGFDSPIKSIAELAGKKVACGPGIQNVTLAKVILEKNGIKDPKPVELPIGQHVPALAAGQVDAVYTLEPTGTVGRLKKAARVLETGVISTYVLDDEKAPWFGGSASVATTFLAAQPDLAKRYIAAYGEAVEMVRKRPDEVRKYLKGYTGIEEDLAAEVPLPGFTLAHEFTPSDVAFFQKFFDVFTDRGIFTKKLDVGAMLYKA</sequence>
<reference evidence="1 2" key="1">
    <citation type="submission" date="2015-09" db="EMBL/GenBank/DDBJ databases">
        <authorList>
            <person name="Jackson K.R."/>
            <person name="Lunt B.L."/>
            <person name="Fisher J.N.B."/>
            <person name="Gardner A.V."/>
            <person name="Bailey M.E."/>
            <person name="Deus L.M."/>
            <person name="Earl A.S."/>
            <person name="Gibby P.D."/>
            <person name="Hartmann K.A."/>
            <person name="Liu J.E."/>
            <person name="Manci A.M."/>
            <person name="Nielsen D.A."/>
            <person name="Solomon M.B."/>
            <person name="Breakwell D.P."/>
            <person name="Burnett S.H."/>
            <person name="Grose J.H."/>
        </authorList>
    </citation>
    <scope>NUCLEOTIDE SEQUENCE [LARGE SCALE GENOMIC DNA]</scope>
    <source>
        <strain evidence="1 2">16</strain>
    </source>
</reference>
<evidence type="ECO:0000313" key="1">
    <source>
        <dbReference type="EMBL" id="KPL50832.1"/>
    </source>
</evidence>
<dbReference type="SUPFAM" id="SSF53850">
    <property type="entry name" value="Periplasmic binding protein-like II"/>
    <property type="match status" value="1"/>
</dbReference>
<dbReference type="PANTHER" id="PTHR30024">
    <property type="entry name" value="ALIPHATIC SULFONATES-BINDING PROTEIN-RELATED"/>
    <property type="match status" value="1"/>
</dbReference>
<gene>
    <name evidence="1" type="ORF">ABB55_00120</name>
</gene>
<dbReference type="InterPro" id="IPR006311">
    <property type="entry name" value="TAT_signal"/>
</dbReference>
<organism evidence="1 2">
    <name type="scientific">Prosthecodimorpha hirschii</name>
    <dbReference type="NCBI Taxonomy" id="665126"/>
    <lineage>
        <taxon>Bacteria</taxon>
        <taxon>Pseudomonadati</taxon>
        <taxon>Pseudomonadota</taxon>
        <taxon>Alphaproteobacteria</taxon>
        <taxon>Hyphomicrobiales</taxon>
        <taxon>Ancalomicrobiaceae</taxon>
        <taxon>Prosthecodimorpha</taxon>
    </lineage>
</organism>
<dbReference type="EMBL" id="LJYW01000001">
    <property type="protein sequence ID" value="KPL50832.1"/>
    <property type="molecule type" value="Genomic_DNA"/>
</dbReference>